<protein>
    <submittedName>
        <fullName evidence="2">Uncharacterized protein</fullName>
    </submittedName>
</protein>
<proteinExistence type="predicted"/>
<comment type="caution">
    <text evidence="2">The sequence shown here is derived from an EMBL/GenBank/DDBJ whole genome shotgun (WGS) entry which is preliminary data.</text>
</comment>
<dbReference type="AlphaFoldDB" id="A0A427BS35"/>
<feature type="transmembrane region" description="Helical" evidence="1">
    <location>
        <begin position="136"/>
        <end position="164"/>
    </location>
</feature>
<sequence>MKIINHRIYGIWDNQNTTLTFYNKSKSTGHVKNKGYFDEDGKFNDTEYYKTNYKIKYDNKLFIESEDKTKSWSAEIVYLFDDTLILLYLNGRNTGKEEKFRLKDKMPPSKNEEKFYHKFMYIPKDRIHTILNSYDILQFLVVIITICIVLSFVLDGIMGIIFLLKNMINHLFY</sequence>
<evidence type="ECO:0000313" key="3">
    <source>
        <dbReference type="Proteomes" id="UP000267844"/>
    </source>
</evidence>
<accession>A0A427BS35</accession>
<reference evidence="2 3" key="1">
    <citation type="submission" date="2018-10" db="EMBL/GenBank/DDBJ databases">
        <title>Transmission dynamics of multidrug resistant bacteria on intensive care unit surfaces.</title>
        <authorList>
            <person name="D'Souza A.W."/>
            <person name="Potter R.F."/>
            <person name="Wallace M."/>
            <person name="Shupe A."/>
            <person name="Patel S."/>
            <person name="Sun S."/>
            <person name="Gul D."/>
            <person name="Kwon J.H."/>
            <person name="Andleeb S."/>
            <person name="Burnham C.-A.D."/>
            <person name="Dantas G."/>
        </authorList>
    </citation>
    <scope>NUCLEOTIDE SEQUENCE [LARGE SCALE GENOMIC DNA]</scope>
    <source>
        <strain evidence="2 3">WF_348</strain>
    </source>
</reference>
<gene>
    <name evidence="2" type="ORF">EGI89_02670</name>
</gene>
<keyword evidence="1" id="KW-0812">Transmembrane</keyword>
<dbReference type="Proteomes" id="UP000267844">
    <property type="component" value="Unassembled WGS sequence"/>
</dbReference>
<dbReference type="EMBL" id="RHPO01000003">
    <property type="protein sequence ID" value="RRT93780.1"/>
    <property type="molecule type" value="Genomic_DNA"/>
</dbReference>
<organism evidence="2 3">
    <name type="scientific">Empedobacter falsenii</name>
    <dbReference type="NCBI Taxonomy" id="343874"/>
    <lineage>
        <taxon>Bacteria</taxon>
        <taxon>Pseudomonadati</taxon>
        <taxon>Bacteroidota</taxon>
        <taxon>Flavobacteriia</taxon>
        <taxon>Flavobacteriales</taxon>
        <taxon>Weeksellaceae</taxon>
        <taxon>Empedobacter</taxon>
    </lineage>
</organism>
<evidence type="ECO:0000256" key="1">
    <source>
        <dbReference type="SAM" id="Phobius"/>
    </source>
</evidence>
<evidence type="ECO:0000313" key="2">
    <source>
        <dbReference type="EMBL" id="RRT93780.1"/>
    </source>
</evidence>
<name>A0A427BS35_9FLAO</name>
<dbReference type="RefSeq" id="WP_125349054.1">
    <property type="nucleotide sequence ID" value="NZ_RHPN01000003.1"/>
</dbReference>
<keyword evidence="1" id="KW-1133">Transmembrane helix</keyword>
<keyword evidence="1" id="KW-0472">Membrane</keyword>